<dbReference type="Gene3D" id="3.10.100.10">
    <property type="entry name" value="Mannose-Binding Protein A, subunit A"/>
    <property type="match status" value="1"/>
</dbReference>
<feature type="domain" description="C-type lectin" evidence="4">
    <location>
        <begin position="26"/>
        <end position="130"/>
    </location>
</feature>
<dbReference type="SUPFAM" id="SSF56436">
    <property type="entry name" value="C-type lectin-like"/>
    <property type="match status" value="1"/>
</dbReference>
<keyword evidence="2" id="KW-0430">Lectin</keyword>
<gene>
    <name evidence="5" type="primary">Clec2d_1</name>
    <name evidence="5" type="ORF">NOTNIG_R04082</name>
</gene>
<dbReference type="InterPro" id="IPR016187">
    <property type="entry name" value="CTDL_fold"/>
</dbReference>
<protein>
    <submittedName>
        <fullName evidence="5">CLC2D protein</fullName>
    </submittedName>
</protein>
<dbReference type="SMART" id="SM00034">
    <property type="entry name" value="CLECT"/>
    <property type="match status" value="1"/>
</dbReference>
<dbReference type="PANTHER" id="PTHR45710">
    <property type="entry name" value="C-TYPE LECTIN DOMAIN-CONTAINING PROTEIN 180"/>
    <property type="match status" value="1"/>
</dbReference>
<comment type="subcellular location">
    <subcellularLocation>
        <location evidence="1">Cell membrane</location>
        <topology evidence="1">Single-pass type II membrane protein</topology>
    </subcellularLocation>
</comment>
<dbReference type="PROSITE" id="PS00615">
    <property type="entry name" value="C_TYPE_LECTIN_1"/>
    <property type="match status" value="1"/>
</dbReference>
<dbReference type="Proteomes" id="UP000661971">
    <property type="component" value="Unassembled WGS sequence"/>
</dbReference>
<dbReference type="GO" id="GO:0005886">
    <property type="term" value="C:plasma membrane"/>
    <property type="evidence" value="ECO:0007669"/>
    <property type="project" value="UniProtKB-SubCell"/>
</dbReference>
<evidence type="ECO:0000256" key="3">
    <source>
        <dbReference type="ARBA" id="ARBA00023157"/>
    </source>
</evidence>
<dbReference type="InterPro" id="IPR001304">
    <property type="entry name" value="C-type_lectin-like"/>
</dbReference>
<evidence type="ECO:0000313" key="6">
    <source>
        <dbReference type="Proteomes" id="UP000661971"/>
    </source>
</evidence>
<evidence type="ECO:0000259" key="4">
    <source>
        <dbReference type="PROSITE" id="PS50041"/>
    </source>
</evidence>
<organism evidence="5 6">
    <name type="scientific">Nothocercus nigrocapillus</name>
    <dbReference type="NCBI Taxonomy" id="1977171"/>
    <lineage>
        <taxon>Eukaryota</taxon>
        <taxon>Metazoa</taxon>
        <taxon>Chordata</taxon>
        <taxon>Craniata</taxon>
        <taxon>Vertebrata</taxon>
        <taxon>Euteleostomi</taxon>
        <taxon>Archelosauria</taxon>
        <taxon>Archosauria</taxon>
        <taxon>Dinosauria</taxon>
        <taxon>Saurischia</taxon>
        <taxon>Theropoda</taxon>
        <taxon>Coelurosauria</taxon>
        <taxon>Aves</taxon>
        <taxon>Palaeognathae</taxon>
        <taxon>Tinamiformes</taxon>
        <taxon>Tinamidae</taxon>
        <taxon>Nothocercus</taxon>
    </lineage>
</organism>
<comment type="caution">
    <text evidence="5">The sequence shown here is derived from an EMBL/GenBank/DDBJ whole genome shotgun (WGS) entry which is preliminary data.</text>
</comment>
<dbReference type="EMBL" id="WBNA01000732">
    <property type="protein sequence ID" value="NXD18288.1"/>
    <property type="molecule type" value="Genomic_DNA"/>
</dbReference>
<accession>A0A851TRA7</accession>
<evidence type="ECO:0000256" key="2">
    <source>
        <dbReference type="ARBA" id="ARBA00022734"/>
    </source>
</evidence>
<dbReference type="InterPro" id="IPR018378">
    <property type="entry name" value="C-type_lectin_CS"/>
</dbReference>
<dbReference type="GO" id="GO:0030246">
    <property type="term" value="F:carbohydrate binding"/>
    <property type="evidence" value="ECO:0007669"/>
    <property type="project" value="UniProtKB-KW"/>
</dbReference>
<dbReference type="PROSITE" id="PS50041">
    <property type="entry name" value="C_TYPE_LECTIN_2"/>
    <property type="match status" value="1"/>
</dbReference>
<evidence type="ECO:0000313" key="5">
    <source>
        <dbReference type="EMBL" id="NXD18288.1"/>
    </source>
</evidence>
<name>A0A851TRA7_9AVES</name>
<sequence>ALPIAVQAFQPRVPPCARCPFTWIGYRGKCYHFSGAEGNWTAGRDNCSALGAALAAFDGVEELSFLLRHQGSSEHWVGLWRPDEQQPWQWVNGSRWPAPFGVGGGGPCAYVTASGLSSSRCSAERSWVCTKAEGP</sequence>
<dbReference type="PANTHER" id="PTHR45710:SF35">
    <property type="entry name" value="C-TYPE LECTIN DOMAIN FAMILY 2 MEMBER D"/>
    <property type="match status" value="1"/>
</dbReference>
<dbReference type="Pfam" id="PF00059">
    <property type="entry name" value="Lectin_C"/>
    <property type="match status" value="1"/>
</dbReference>
<evidence type="ECO:0000256" key="1">
    <source>
        <dbReference type="ARBA" id="ARBA00004401"/>
    </source>
</evidence>
<dbReference type="InterPro" id="IPR016186">
    <property type="entry name" value="C-type_lectin-like/link_sf"/>
</dbReference>
<reference evidence="6" key="1">
    <citation type="submission" date="2023-07" db="EMBL/GenBank/DDBJ databases">
        <title>Bird 10,000 Genomes (B10K) Project - Family phase.</title>
        <authorList>
            <person name="Zhang G."/>
        </authorList>
    </citation>
    <scope>NUCLEOTIDE SEQUENCE [LARGE SCALE GENOMIC DNA]</scope>
</reference>
<dbReference type="InterPro" id="IPR033992">
    <property type="entry name" value="NKR-like_CTLD"/>
</dbReference>
<dbReference type="CDD" id="cd03593">
    <property type="entry name" value="CLECT_NK_receptors_like"/>
    <property type="match status" value="1"/>
</dbReference>
<keyword evidence="3" id="KW-1015">Disulfide bond</keyword>
<keyword evidence="6" id="KW-1185">Reference proteome</keyword>
<feature type="non-terminal residue" evidence="5">
    <location>
        <position position="1"/>
    </location>
</feature>
<dbReference type="AlphaFoldDB" id="A0A851TRA7"/>
<feature type="non-terminal residue" evidence="5">
    <location>
        <position position="135"/>
    </location>
</feature>
<dbReference type="InterPro" id="IPR050828">
    <property type="entry name" value="C-type_lectin/matrix_domain"/>
</dbReference>
<proteinExistence type="predicted"/>